<dbReference type="CDD" id="cd05233">
    <property type="entry name" value="SDR_c"/>
    <property type="match status" value="1"/>
</dbReference>
<dbReference type="PROSITE" id="PS00061">
    <property type="entry name" value="ADH_SHORT"/>
    <property type="match status" value="1"/>
</dbReference>
<evidence type="ECO:0000256" key="1">
    <source>
        <dbReference type="ARBA" id="ARBA00006484"/>
    </source>
</evidence>
<comment type="caution">
    <text evidence="2">The sequence shown here is derived from an EMBL/GenBank/DDBJ whole genome shotgun (WGS) entry which is preliminary data.</text>
</comment>
<dbReference type="InterPro" id="IPR020904">
    <property type="entry name" value="Sc_DH/Rdtase_CS"/>
</dbReference>
<sequence>MVTGAASGLGRAVALRLAVAGAVVACVDRDGAGAEKTASAVAEQGGSATAHTVDVGDRAAMVATADEVAVRHGRIDILVSSAGIILDVRLLDVEESELEAVLAVNTKGVLFGCQAVAPHMESVGGGAIVTMSSTAIDFAVAGNGLYAMSKVAAAQLSRTLATELGPSGIRVNTVAPGFVETPMTERNFRGADGVIDEARRNQVLGAHRSGTPLGQLCEPEDIADAVLYLVSDQARRVTGQVLRVNGGISMPL</sequence>
<dbReference type="InterPro" id="IPR036291">
    <property type="entry name" value="NAD(P)-bd_dom_sf"/>
</dbReference>
<evidence type="ECO:0000313" key="3">
    <source>
        <dbReference type="Proteomes" id="UP001500449"/>
    </source>
</evidence>
<dbReference type="InterPro" id="IPR002347">
    <property type="entry name" value="SDR_fam"/>
</dbReference>
<evidence type="ECO:0000313" key="2">
    <source>
        <dbReference type="EMBL" id="GAA1843944.1"/>
    </source>
</evidence>
<dbReference type="Proteomes" id="UP001500449">
    <property type="component" value="Unassembled WGS sequence"/>
</dbReference>
<proteinExistence type="inferred from homology"/>
<dbReference type="PANTHER" id="PTHR42760">
    <property type="entry name" value="SHORT-CHAIN DEHYDROGENASES/REDUCTASES FAMILY MEMBER"/>
    <property type="match status" value="1"/>
</dbReference>
<dbReference type="Pfam" id="PF13561">
    <property type="entry name" value="adh_short_C2"/>
    <property type="match status" value="1"/>
</dbReference>
<reference evidence="2 3" key="1">
    <citation type="journal article" date="2019" name="Int. J. Syst. Evol. Microbiol.">
        <title>The Global Catalogue of Microorganisms (GCM) 10K type strain sequencing project: providing services to taxonomists for standard genome sequencing and annotation.</title>
        <authorList>
            <consortium name="The Broad Institute Genomics Platform"/>
            <consortium name="The Broad Institute Genome Sequencing Center for Infectious Disease"/>
            <person name="Wu L."/>
            <person name="Ma J."/>
        </authorList>
    </citation>
    <scope>NUCLEOTIDE SEQUENCE [LARGE SCALE GENOMIC DNA]</scope>
    <source>
        <strain evidence="2 3">JCM 16009</strain>
    </source>
</reference>
<dbReference type="Gene3D" id="3.40.50.720">
    <property type="entry name" value="NAD(P)-binding Rossmann-like Domain"/>
    <property type="match status" value="1"/>
</dbReference>
<comment type="similarity">
    <text evidence="1">Belongs to the short-chain dehydrogenases/reductases (SDR) family.</text>
</comment>
<accession>A0ABN2N1F5</accession>
<dbReference type="SUPFAM" id="SSF51735">
    <property type="entry name" value="NAD(P)-binding Rossmann-fold domains"/>
    <property type="match status" value="1"/>
</dbReference>
<dbReference type="PRINTS" id="PR00081">
    <property type="entry name" value="GDHRDH"/>
</dbReference>
<organism evidence="2 3">
    <name type="scientific">Pseudonocardia ailaonensis</name>
    <dbReference type="NCBI Taxonomy" id="367279"/>
    <lineage>
        <taxon>Bacteria</taxon>
        <taxon>Bacillati</taxon>
        <taxon>Actinomycetota</taxon>
        <taxon>Actinomycetes</taxon>
        <taxon>Pseudonocardiales</taxon>
        <taxon>Pseudonocardiaceae</taxon>
        <taxon>Pseudonocardia</taxon>
    </lineage>
</organism>
<protein>
    <submittedName>
        <fullName evidence="2">Beta-ketoacyl-ACP reductase</fullName>
    </submittedName>
</protein>
<keyword evidence="3" id="KW-1185">Reference proteome</keyword>
<name>A0ABN2N1F5_9PSEU</name>
<dbReference type="EMBL" id="BAAAQK010000005">
    <property type="protein sequence ID" value="GAA1843944.1"/>
    <property type="molecule type" value="Genomic_DNA"/>
</dbReference>
<dbReference type="PRINTS" id="PR00080">
    <property type="entry name" value="SDRFAMILY"/>
</dbReference>
<gene>
    <name evidence="2" type="ORF">GCM10009836_24160</name>
</gene>